<comment type="caution">
    <text evidence="4">The sequence shown here is derived from an EMBL/GenBank/DDBJ whole genome shotgun (WGS) entry which is preliminary data.</text>
</comment>
<feature type="domain" description="Putative nitroreductase TM1586" evidence="3">
    <location>
        <begin position="3"/>
        <end position="232"/>
    </location>
</feature>
<keyword evidence="2" id="KW-0560">Oxidoreductase</keyword>
<evidence type="ECO:0000256" key="1">
    <source>
        <dbReference type="ARBA" id="ARBA00007118"/>
    </source>
</evidence>
<dbReference type="Gene3D" id="3.40.109.10">
    <property type="entry name" value="NADH Oxidase"/>
    <property type="match status" value="1"/>
</dbReference>
<dbReference type="SUPFAM" id="SSF55469">
    <property type="entry name" value="FMN-dependent nitroreductase-like"/>
    <property type="match status" value="2"/>
</dbReference>
<dbReference type="Gene3D" id="3.40.109.30">
    <property type="entry name" value="putative nitroreductase (tm1586), domain 2"/>
    <property type="match status" value="1"/>
</dbReference>
<dbReference type="EMBL" id="JAAZWO010000007">
    <property type="protein sequence ID" value="MBC2397661.1"/>
    <property type="molecule type" value="Genomic_DNA"/>
</dbReference>
<reference evidence="4 5" key="1">
    <citation type="submission" date="2020-04" db="EMBL/GenBank/DDBJ databases">
        <title>Genomic insights into acetone-butanol-ethanol (ABE) fermentation by sequencing solventogenic clostridia strains.</title>
        <authorList>
            <person name="Brown S."/>
        </authorList>
    </citation>
    <scope>NUCLEOTIDE SEQUENCE [LARGE SCALE GENOMIC DNA]</scope>
    <source>
        <strain evidence="4 5">DJ011</strain>
    </source>
</reference>
<evidence type="ECO:0000313" key="5">
    <source>
        <dbReference type="Proteomes" id="UP000563151"/>
    </source>
</evidence>
<dbReference type="RefSeq" id="WP_035148207.1">
    <property type="nucleotide sequence ID" value="NZ_JAAZWO010000007.1"/>
</dbReference>
<dbReference type="PANTHER" id="PTHR43673">
    <property type="entry name" value="NAD(P)H NITROREDUCTASE YDGI-RELATED"/>
    <property type="match status" value="1"/>
</dbReference>
<name>A0A923IZU4_CLOTT</name>
<evidence type="ECO:0000313" key="4">
    <source>
        <dbReference type="EMBL" id="MBC2397661.1"/>
    </source>
</evidence>
<dbReference type="PANTHER" id="PTHR43673:SF10">
    <property type="entry name" value="NADH DEHYDROGENASE_NAD(P)H NITROREDUCTASE XCC3605-RELATED"/>
    <property type="match status" value="1"/>
</dbReference>
<accession>A0A923IZU4</accession>
<evidence type="ECO:0000259" key="3">
    <source>
        <dbReference type="Pfam" id="PF14512"/>
    </source>
</evidence>
<organism evidence="4 5">
    <name type="scientific">Clostridium tetanomorphum</name>
    <dbReference type="NCBI Taxonomy" id="1553"/>
    <lineage>
        <taxon>Bacteria</taxon>
        <taxon>Bacillati</taxon>
        <taxon>Bacillota</taxon>
        <taxon>Clostridia</taxon>
        <taxon>Eubacteriales</taxon>
        <taxon>Clostridiaceae</taxon>
        <taxon>Clostridium</taxon>
    </lineage>
</organism>
<dbReference type="CDD" id="cd02062">
    <property type="entry name" value="Nitro_FMN_reductase"/>
    <property type="match status" value="1"/>
</dbReference>
<dbReference type="InterPro" id="IPR000415">
    <property type="entry name" value="Nitroreductase-like"/>
</dbReference>
<sequence>MNFIEAINKRHSVRKYINKPVEEIVFNNLDKFISNTPRLYNDIDMKIYVVRHGEKIHKISKGIIGSYGKIKAPHYLIVTSEEKEGYLENIGFVLEKIVLQLTMLNIATCWIGGFIKKELLDSIIEIPKNHKPTIVIAFGYGKEGNDIINKISKGYKRKSMGEFASGNFDGEWIDILEMIRKAPSAMNFQPWRLFKNENEIDLYIVKRNFIGKKLEVLNRIDAGIALCHLNIGGEIFNKKLDFKKLKGKEKENLNYVISAIE</sequence>
<comment type="similarity">
    <text evidence="1">Belongs to the nitroreductase family.</text>
</comment>
<protein>
    <recommendedName>
        <fullName evidence="3">Putative nitroreductase TM1586 domain-containing protein</fullName>
    </recommendedName>
</protein>
<evidence type="ECO:0000256" key="2">
    <source>
        <dbReference type="ARBA" id="ARBA00023002"/>
    </source>
</evidence>
<gene>
    <name evidence="4" type="ORF">HGG79_07720</name>
</gene>
<dbReference type="Pfam" id="PF14512">
    <property type="entry name" value="TM1586_NiRdase"/>
    <property type="match status" value="1"/>
</dbReference>
<dbReference type="Proteomes" id="UP000563151">
    <property type="component" value="Unassembled WGS sequence"/>
</dbReference>
<dbReference type="GO" id="GO:0016491">
    <property type="term" value="F:oxidoreductase activity"/>
    <property type="evidence" value="ECO:0007669"/>
    <property type="project" value="UniProtKB-KW"/>
</dbReference>
<proteinExistence type="inferred from homology"/>
<dbReference type="AlphaFoldDB" id="A0A923IZU4"/>
<keyword evidence="5" id="KW-1185">Reference proteome</keyword>
<dbReference type="InterPro" id="IPR029478">
    <property type="entry name" value="TM1586_NiRdase"/>
</dbReference>